<protein>
    <recommendedName>
        <fullName evidence="5">Nucleotidyltransferase</fullName>
    </recommendedName>
</protein>
<feature type="domain" description="Protein-PII uridylyltransferase N-terminal" evidence="1">
    <location>
        <begin position="31"/>
        <end position="172"/>
    </location>
</feature>
<sequence length="346" mass="39667">MEADRKLSLTWIKNEVGSANDVRTLRAIHDQMPDMALAWQKQGMHSTEIHSSINCWHDTLIGRVIELVLADMEQAGWGTPPSPFCWLLLGSGGRREQTLQPDQDNALLYLGGSAAEQDEVKLYFKSLAERVVTRLAEIGYPYCPGFVMATNPRWNLSLQNWQEQIQSYTDVPNWDHTRFLMMAADIRAVFGDPDLPRQFRGWLIEHLRCQPFVHWQVASHGLQQSVPLDFRGRFLVDKWGEHAGEFHLKDTYLQLVNCVRLWSIANGIEAVATLSRIQELHQRCIWEPVTADGIANAFLVLMGHRLWSNYVPTNRLSDADKTELANAIKRIRALQKLTAKKFRKPE</sequence>
<organism evidence="3 4">
    <name type="scientific">Effusibacillus dendaii</name>
    <dbReference type="NCBI Taxonomy" id="2743772"/>
    <lineage>
        <taxon>Bacteria</taxon>
        <taxon>Bacillati</taxon>
        <taxon>Bacillota</taxon>
        <taxon>Bacilli</taxon>
        <taxon>Bacillales</taxon>
        <taxon>Alicyclobacillaceae</taxon>
        <taxon>Effusibacillus</taxon>
    </lineage>
</organism>
<evidence type="ECO:0008006" key="5">
    <source>
        <dbReference type="Google" id="ProtNLM"/>
    </source>
</evidence>
<gene>
    <name evidence="3" type="ORF">skT53_02090</name>
</gene>
<evidence type="ECO:0000313" key="4">
    <source>
        <dbReference type="Proteomes" id="UP000593802"/>
    </source>
</evidence>
<evidence type="ECO:0000259" key="1">
    <source>
        <dbReference type="Pfam" id="PF03445"/>
    </source>
</evidence>
<keyword evidence="4" id="KW-1185">Reference proteome</keyword>
<dbReference type="Pfam" id="PF03445">
    <property type="entry name" value="DUF294"/>
    <property type="match status" value="1"/>
</dbReference>
<dbReference type="KEGG" id="eff:skT53_02090"/>
<dbReference type="InterPro" id="IPR005105">
    <property type="entry name" value="GlnD_Uridyltrans_N"/>
</dbReference>
<dbReference type="Proteomes" id="UP000593802">
    <property type="component" value="Chromosome"/>
</dbReference>
<dbReference type="CDD" id="cd05401">
    <property type="entry name" value="NT_GlnE_GlnD_like"/>
    <property type="match status" value="1"/>
</dbReference>
<reference evidence="3 4" key="1">
    <citation type="submission" date="2020-08" db="EMBL/GenBank/DDBJ databases">
        <title>Complete Genome Sequence of Effusibacillus dendaii Strain skT53, Isolated from Farmland soil.</title>
        <authorList>
            <person name="Konishi T."/>
            <person name="Kawasaki H."/>
        </authorList>
    </citation>
    <scope>NUCLEOTIDE SEQUENCE [LARGE SCALE GENOMIC DNA]</scope>
    <source>
        <strain evidence="4">skT53</strain>
    </source>
</reference>
<evidence type="ECO:0000259" key="2">
    <source>
        <dbReference type="Pfam" id="PF10335"/>
    </source>
</evidence>
<dbReference type="EMBL" id="AP023366">
    <property type="protein sequence ID" value="BCJ85224.1"/>
    <property type="molecule type" value="Genomic_DNA"/>
</dbReference>
<name>A0A7I8D551_9BACL</name>
<feature type="domain" description="DUF294" evidence="2">
    <location>
        <begin position="215"/>
        <end position="342"/>
    </location>
</feature>
<dbReference type="AlphaFoldDB" id="A0A7I8D551"/>
<dbReference type="RefSeq" id="WP_200759368.1">
    <property type="nucleotide sequence ID" value="NZ_AP023366.1"/>
</dbReference>
<dbReference type="GO" id="GO:0008773">
    <property type="term" value="F:[protein-PII] uridylyltransferase activity"/>
    <property type="evidence" value="ECO:0007669"/>
    <property type="project" value="InterPro"/>
</dbReference>
<dbReference type="InterPro" id="IPR018821">
    <property type="entry name" value="DUF294_put_nucleoTrafse_sb-bd"/>
</dbReference>
<accession>A0A7I8D551</accession>
<proteinExistence type="predicted"/>
<evidence type="ECO:0000313" key="3">
    <source>
        <dbReference type="EMBL" id="BCJ85224.1"/>
    </source>
</evidence>
<dbReference type="Pfam" id="PF10335">
    <property type="entry name" value="DUF294_C"/>
    <property type="match status" value="1"/>
</dbReference>